<proteinExistence type="predicted"/>
<organism evidence="1 2">
    <name type="scientific">Melastoma candidum</name>
    <dbReference type="NCBI Taxonomy" id="119954"/>
    <lineage>
        <taxon>Eukaryota</taxon>
        <taxon>Viridiplantae</taxon>
        <taxon>Streptophyta</taxon>
        <taxon>Embryophyta</taxon>
        <taxon>Tracheophyta</taxon>
        <taxon>Spermatophyta</taxon>
        <taxon>Magnoliopsida</taxon>
        <taxon>eudicotyledons</taxon>
        <taxon>Gunneridae</taxon>
        <taxon>Pentapetalae</taxon>
        <taxon>rosids</taxon>
        <taxon>malvids</taxon>
        <taxon>Myrtales</taxon>
        <taxon>Melastomataceae</taxon>
        <taxon>Melastomatoideae</taxon>
        <taxon>Melastomateae</taxon>
        <taxon>Melastoma</taxon>
    </lineage>
</organism>
<accession>A0ACB9SB48</accession>
<reference evidence="2" key="1">
    <citation type="journal article" date="2023" name="Front. Plant Sci.">
        <title>Chromosomal-level genome assembly of Melastoma candidum provides insights into trichome evolution.</title>
        <authorList>
            <person name="Zhong Y."/>
            <person name="Wu W."/>
            <person name="Sun C."/>
            <person name="Zou P."/>
            <person name="Liu Y."/>
            <person name="Dai S."/>
            <person name="Zhou R."/>
        </authorList>
    </citation>
    <scope>NUCLEOTIDE SEQUENCE [LARGE SCALE GENOMIC DNA]</scope>
</reference>
<evidence type="ECO:0000313" key="1">
    <source>
        <dbReference type="EMBL" id="KAI4388284.1"/>
    </source>
</evidence>
<protein>
    <submittedName>
        <fullName evidence="1">Uncharacterized protein</fullName>
    </submittedName>
</protein>
<keyword evidence="2" id="KW-1185">Reference proteome</keyword>
<evidence type="ECO:0000313" key="2">
    <source>
        <dbReference type="Proteomes" id="UP001057402"/>
    </source>
</evidence>
<dbReference type="Proteomes" id="UP001057402">
    <property type="component" value="Chromosome 1"/>
</dbReference>
<sequence>MVISAINGRLLQSEVLNPDECESSIEALGQIGLSAKGAAFTARGKQLAALHALANLAGIDRPESSFVLDGSAEEGLRLLIYETASHSSKLTPSGIFLSVVQQDPEVRLAAYRAFTALASRPWCLVEICSREEIIDIVTDPGIETTKIGMEVRHNCCEAIYKAFTSSTKLANDPSLARIAIKLQEAVRRGPYLARKHQEAQPAVMTAERF</sequence>
<dbReference type="EMBL" id="CM042880">
    <property type="protein sequence ID" value="KAI4388284.1"/>
    <property type="molecule type" value="Genomic_DNA"/>
</dbReference>
<comment type="caution">
    <text evidence="1">The sequence shown here is derived from an EMBL/GenBank/DDBJ whole genome shotgun (WGS) entry which is preliminary data.</text>
</comment>
<gene>
    <name evidence="1" type="ORF">MLD38_000626</name>
</gene>
<name>A0ACB9SB48_9MYRT</name>